<accession>I7IFC6</accession>
<dbReference type="RefSeq" id="XP_012647295.1">
    <property type="nucleotide sequence ID" value="XM_012791841.1"/>
</dbReference>
<reference evidence="1 2" key="2">
    <citation type="journal article" date="2013" name="PLoS ONE">
        <title>Whole genome mapping and re-organization of the nuclear and mitochondrial genomes of Babesia microti isolates.</title>
        <authorList>
            <person name="Cornillot E."/>
            <person name="Dassouli A."/>
            <person name="Garg A."/>
            <person name="Pachikara N."/>
            <person name="Randazzo S."/>
            <person name="Depoix D."/>
            <person name="Carcy B."/>
            <person name="Delbecq S."/>
            <person name="Frutos R."/>
            <person name="Silva J.C."/>
            <person name="Sutton R."/>
            <person name="Krause P.J."/>
            <person name="Mamoun C.B."/>
        </authorList>
    </citation>
    <scope>NUCLEOTIDE SEQUENCE [LARGE SCALE GENOMIC DNA]</scope>
    <source>
        <strain evidence="1 2">RI</strain>
    </source>
</reference>
<gene>
    <name evidence="1" type="ORF">BMR1_01G01100</name>
</gene>
<keyword evidence="2" id="KW-1185">Reference proteome</keyword>
<evidence type="ECO:0000313" key="1">
    <source>
        <dbReference type="EMBL" id="CCF72686.1"/>
    </source>
</evidence>
<evidence type="ECO:0000313" key="2">
    <source>
        <dbReference type="Proteomes" id="UP000002899"/>
    </source>
</evidence>
<proteinExistence type="predicted"/>
<dbReference type="AlphaFoldDB" id="I7IFC6"/>
<reference evidence="1 2" key="1">
    <citation type="journal article" date="2012" name="Nucleic Acids Res.">
        <title>Sequencing of the smallest Apicomplexan genome from the human pathogen Babesia microti.</title>
        <authorList>
            <person name="Cornillot E."/>
            <person name="Hadj-Kaddour K."/>
            <person name="Dassouli A."/>
            <person name="Noel B."/>
            <person name="Ranwez V."/>
            <person name="Vacherie B."/>
            <person name="Augagneur Y."/>
            <person name="Bres V."/>
            <person name="Duclos A."/>
            <person name="Randazzo S."/>
            <person name="Carcy B."/>
            <person name="Debierre-Grockiego F."/>
            <person name="Delbecq S."/>
            <person name="Moubri-Menage K."/>
            <person name="Shams-Eldin H."/>
            <person name="Usmani-Brown S."/>
            <person name="Bringaud F."/>
            <person name="Wincker P."/>
            <person name="Vivares C.P."/>
            <person name="Schwarz R.T."/>
            <person name="Schetters T.P."/>
            <person name="Krause P.J."/>
            <person name="Gorenflot A."/>
            <person name="Berry V."/>
            <person name="Barbe V."/>
            <person name="Ben Mamoun C."/>
        </authorList>
    </citation>
    <scope>NUCLEOTIDE SEQUENCE [LARGE SCALE GENOMIC DNA]</scope>
    <source>
        <strain evidence="1 2">RI</strain>
    </source>
</reference>
<dbReference type="GeneID" id="24423298"/>
<reference evidence="1 2" key="3">
    <citation type="journal article" date="2016" name="Sci. Rep.">
        <title>Genome-wide diversity and gene expression profiling of Babesia microti isolates identify polymorphic genes that mediate host-pathogen interactions.</title>
        <authorList>
            <person name="Silva J.C."/>
            <person name="Cornillot E."/>
            <person name="McCracken C."/>
            <person name="Usmani-Brown S."/>
            <person name="Dwivedi A."/>
            <person name="Ifeonu O.O."/>
            <person name="Crabtree J."/>
            <person name="Gotia H.T."/>
            <person name="Virji A.Z."/>
            <person name="Reynes C."/>
            <person name="Colinge J."/>
            <person name="Kumar V."/>
            <person name="Lawres L."/>
            <person name="Pazzi J.E."/>
            <person name="Pablo J.V."/>
            <person name="Hung C."/>
            <person name="Brancato J."/>
            <person name="Kumari P."/>
            <person name="Orvis J."/>
            <person name="Tretina K."/>
            <person name="Chibucos M."/>
            <person name="Ott S."/>
            <person name="Sadzewicz L."/>
            <person name="Sengamalay N."/>
            <person name="Shetty A.C."/>
            <person name="Su Q."/>
            <person name="Tallon L."/>
            <person name="Fraser C.M."/>
            <person name="Frutos R."/>
            <person name="Molina D.M."/>
            <person name="Krause P.J."/>
            <person name="Ben Mamoun C."/>
        </authorList>
    </citation>
    <scope>NUCLEOTIDE SEQUENCE [LARGE SCALE GENOMIC DNA]</scope>
    <source>
        <strain evidence="1 2">RI</strain>
    </source>
</reference>
<sequence length="671" mass="76305">MQATLIFECKNSKFCGMMDLFNDIYDKLTCLRGDKIESIDLSFLTDDFLKKIIFDTEYSDELCSKIISLPNYIAESMNDIPNELFPDNYVNRLISIACNINEGVGGHICLNNFQLQLLLRLFRNGFSKKIVNCIVSPSITYKTDTSGLCSIIHQLSLKLDEFHLKKFVKHILEVISPLYKMNANQFYTHISTSKILGQFKSFNLTTIFHPLNNIPLIPSIHLLDVIDGKYELWEYLIRLWSDELLNSMLSPSSQIIIGSYLSRLLKLHIKRCSEKDFGFISSGIYWRLTSYEKCARLSGIAMAIVTKELNCNEQDNEENDDATFDEFECPQSNSLKAAMKDFNELVGDVSDLIYTCDDKMGLDQQSDNSIDNNYLLPHQKSHLSKPFYLRQILERIQGNLIRGEVDFELVKNLSGGSPLDKIENSDQKLQRITQALVYLHVILDRNPPDAEIESLSFPLAKSLLSLTTIYNISQKVECLDVNGLFTLNNSIPNYPTKIVLLRDLISKGLTKLILVSFKPLVKFIASEIFNTNLSIQSKILLLESAIDGVDPNQNRTFKNVHPSLAAFGVVELLDAIEQFINNGKSYSNIIHLSRDNGRRIFNIDSTGIILIARVIDLIVCLKISSGNGWILLGLQAEQIHRRLMDLKILLLKHLPTNCRLMESLSLVENYI</sequence>
<name>I7IFC6_BABMR</name>
<dbReference type="EMBL" id="FO082871">
    <property type="protein sequence ID" value="CCF72686.1"/>
    <property type="molecule type" value="Genomic_DNA"/>
</dbReference>
<organism evidence="1 2">
    <name type="scientific">Babesia microti (strain RI)</name>
    <dbReference type="NCBI Taxonomy" id="1133968"/>
    <lineage>
        <taxon>Eukaryota</taxon>
        <taxon>Sar</taxon>
        <taxon>Alveolata</taxon>
        <taxon>Apicomplexa</taxon>
        <taxon>Aconoidasida</taxon>
        <taxon>Piroplasmida</taxon>
        <taxon>Babesiidae</taxon>
        <taxon>Babesia</taxon>
    </lineage>
</organism>
<dbReference type="VEuPathDB" id="PiroplasmaDB:BMR1_01G01100"/>
<dbReference type="Proteomes" id="UP000002899">
    <property type="component" value="Chromosome I"/>
</dbReference>
<protein>
    <submittedName>
        <fullName evidence="1">Uncharacterized protein</fullName>
    </submittedName>
</protein>
<dbReference type="KEGG" id="bmic:BMR1_01G01100"/>